<dbReference type="EMBL" id="LR134155">
    <property type="protein sequence ID" value="VEA70101.1"/>
    <property type="molecule type" value="Genomic_DNA"/>
</dbReference>
<dbReference type="SUPFAM" id="SSF54637">
    <property type="entry name" value="Thioesterase/thiol ester dehydrase-isomerase"/>
    <property type="match status" value="1"/>
</dbReference>
<keyword evidence="1 2" id="KW-0456">Lyase</keyword>
<proteinExistence type="predicted"/>
<dbReference type="Gene3D" id="3.10.129.10">
    <property type="entry name" value="Hotdog Thioesterase"/>
    <property type="match status" value="1"/>
</dbReference>
<name>A0A3S4HZH3_SERRU</name>
<dbReference type="AlphaFoldDB" id="A0A3S4HZH3"/>
<protein>
    <submittedName>
        <fullName evidence="2">(3R)-hydroxymyristoyl-[acyl-carrier-protein] dehydratase</fullName>
        <ecNumber evidence="2">4.2.1.-</ecNumber>
    </submittedName>
</protein>
<evidence type="ECO:0000313" key="2">
    <source>
        <dbReference type="EMBL" id="VEA70101.1"/>
    </source>
</evidence>
<dbReference type="GO" id="GO:0016829">
    <property type="term" value="F:lyase activity"/>
    <property type="evidence" value="ECO:0007669"/>
    <property type="project" value="UniProtKB-KW"/>
</dbReference>
<evidence type="ECO:0000256" key="1">
    <source>
        <dbReference type="ARBA" id="ARBA00023239"/>
    </source>
</evidence>
<organism evidence="2 3">
    <name type="scientific">Serratia rubidaea</name>
    <name type="common">Serratia marinorubra</name>
    <dbReference type="NCBI Taxonomy" id="61652"/>
    <lineage>
        <taxon>Bacteria</taxon>
        <taxon>Pseudomonadati</taxon>
        <taxon>Pseudomonadota</taxon>
        <taxon>Gammaproteobacteria</taxon>
        <taxon>Enterobacterales</taxon>
        <taxon>Yersiniaceae</taxon>
        <taxon>Serratia</taxon>
    </lineage>
</organism>
<dbReference type="Proteomes" id="UP000271603">
    <property type="component" value="Chromosome"/>
</dbReference>
<dbReference type="InterPro" id="IPR013114">
    <property type="entry name" value="FabA_FabZ"/>
</dbReference>
<gene>
    <name evidence="2" type="primary">fabZ_2</name>
    <name evidence="2" type="ORF">NCTC9419_01593</name>
</gene>
<dbReference type="InterPro" id="IPR029069">
    <property type="entry name" value="HotDog_dom_sf"/>
</dbReference>
<evidence type="ECO:0000313" key="3">
    <source>
        <dbReference type="Proteomes" id="UP000271603"/>
    </source>
</evidence>
<reference evidence="2 3" key="1">
    <citation type="submission" date="2018-12" db="EMBL/GenBank/DDBJ databases">
        <authorList>
            <consortium name="Pathogen Informatics"/>
        </authorList>
    </citation>
    <scope>NUCLEOTIDE SEQUENCE [LARGE SCALE GENOMIC DNA]</scope>
    <source>
        <strain evidence="2 3">NCTC9419</strain>
    </source>
</reference>
<dbReference type="PANTHER" id="PTHR30272">
    <property type="entry name" value="3-HYDROXYACYL-[ACYL-CARRIER-PROTEIN] DEHYDRATASE"/>
    <property type="match status" value="1"/>
</dbReference>
<dbReference type="PANTHER" id="PTHR30272:SF1">
    <property type="entry name" value="3-HYDROXYACYL-[ACYL-CARRIER-PROTEIN] DEHYDRATASE"/>
    <property type="match status" value="1"/>
</dbReference>
<dbReference type="STRING" id="61652.AXX16_1230"/>
<sequence>MTEPIRSTAIARVLPHRYPFQLIDLVLSDPHEMAQGRVRALKNISANDTLLQGGALTAGRFPSVLLLEALAQAAGMLVHHRLTLLEAGQPCYFAAIRRAHFYAAARAGDRLHLDVRLLRQRRNMVRFSGVATVAGKRLCVAEFTCAS</sequence>
<dbReference type="Pfam" id="PF07977">
    <property type="entry name" value="FabA"/>
    <property type="match status" value="1"/>
</dbReference>
<dbReference type="EC" id="4.2.1.-" evidence="2"/>
<accession>A0A3S4HZH3</accession>